<feature type="domain" description="SGF29 C-terminal" evidence="1">
    <location>
        <begin position="95"/>
        <end position="153"/>
    </location>
</feature>
<name>A0A2J8J4P0_PANTR</name>
<dbReference type="PANTHER" id="PTHR21539">
    <property type="entry name" value="SAGA-ASSOCIATED FACTOR 29"/>
    <property type="match status" value="1"/>
</dbReference>
<feature type="non-terminal residue" evidence="2">
    <location>
        <position position="1"/>
    </location>
</feature>
<dbReference type="EMBL" id="NBAG03000521">
    <property type="protein sequence ID" value="PNI17734.1"/>
    <property type="molecule type" value="Genomic_DNA"/>
</dbReference>
<dbReference type="AlphaFoldDB" id="A0A2J8J4P0"/>
<dbReference type="GO" id="GO:0000124">
    <property type="term" value="C:SAGA complex"/>
    <property type="evidence" value="ECO:0007669"/>
    <property type="project" value="InterPro"/>
</dbReference>
<dbReference type="InterPro" id="IPR037802">
    <property type="entry name" value="SGF29"/>
</dbReference>
<accession>A0A2J8J4P0</accession>
<evidence type="ECO:0000313" key="3">
    <source>
        <dbReference type="Proteomes" id="UP000236370"/>
    </source>
</evidence>
<dbReference type="InterPro" id="IPR010750">
    <property type="entry name" value="SGF29_tudor-like_dom"/>
</dbReference>
<evidence type="ECO:0000313" key="2">
    <source>
        <dbReference type="EMBL" id="PNI17734.1"/>
    </source>
</evidence>
<dbReference type="CDD" id="cd20393">
    <property type="entry name" value="Tudor_SGF29_rpt1"/>
    <property type="match status" value="1"/>
</dbReference>
<sequence>LLSHRRTGSSLPASAEPWPRNCLKARPLHLPTSGPASSPVAKITGLYNDSEPPRKTMHRGVLMTLLQQSAMTLPLWIGKPGDKPPPLCGAIPASGDYVARPGDKVAAQVKAVVGDEQWILAEVVSYSHATNKHLLCRRLLPSSQCGPEVPGSF</sequence>
<comment type="caution">
    <text evidence="2">The sequence shown here is derived from an EMBL/GenBank/DDBJ whole genome shotgun (WGS) entry which is preliminary data.</text>
</comment>
<proteinExistence type="predicted"/>
<gene>
    <name evidence="2" type="ORF">CK820_G0050767</name>
</gene>
<protein>
    <submittedName>
        <fullName evidence="2">T0179991 isoform 2</fullName>
    </submittedName>
</protein>
<reference evidence="2 3" key="1">
    <citation type="submission" date="2017-12" db="EMBL/GenBank/DDBJ databases">
        <title>High-resolution comparative analysis of great ape genomes.</title>
        <authorList>
            <person name="Pollen A."/>
            <person name="Hastie A."/>
            <person name="Hormozdiari F."/>
            <person name="Dougherty M."/>
            <person name="Liu R."/>
            <person name="Chaisson M."/>
            <person name="Hoppe E."/>
            <person name="Hill C."/>
            <person name="Pang A."/>
            <person name="Hillier L."/>
            <person name="Baker C."/>
            <person name="Armstrong J."/>
            <person name="Shendure J."/>
            <person name="Paten B."/>
            <person name="Wilson R."/>
            <person name="Chao H."/>
            <person name="Schneider V."/>
            <person name="Ventura M."/>
            <person name="Kronenberg Z."/>
            <person name="Murali S."/>
            <person name="Gordon D."/>
            <person name="Cantsilieris S."/>
            <person name="Munson K."/>
            <person name="Nelson B."/>
            <person name="Raja A."/>
            <person name="Underwood J."/>
            <person name="Diekhans M."/>
            <person name="Fiddes I."/>
            <person name="Haussler D."/>
            <person name="Eichler E."/>
        </authorList>
    </citation>
    <scope>NUCLEOTIDE SEQUENCE [LARGE SCALE GENOMIC DNA]</scope>
    <source>
        <strain evidence="2">Yerkes chimp pedigree #C0471</strain>
    </source>
</reference>
<dbReference type="PROSITE" id="PS51518">
    <property type="entry name" value="SGF29_C"/>
    <property type="match status" value="1"/>
</dbReference>
<organism evidence="2 3">
    <name type="scientific">Pan troglodytes</name>
    <name type="common">Chimpanzee</name>
    <dbReference type="NCBI Taxonomy" id="9598"/>
    <lineage>
        <taxon>Eukaryota</taxon>
        <taxon>Metazoa</taxon>
        <taxon>Chordata</taxon>
        <taxon>Craniata</taxon>
        <taxon>Vertebrata</taxon>
        <taxon>Euteleostomi</taxon>
        <taxon>Mammalia</taxon>
        <taxon>Eutheria</taxon>
        <taxon>Euarchontoglires</taxon>
        <taxon>Primates</taxon>
        <taxon>Haplorrhini</taxon>
        <taxon>Catarrhini</taxon>
        <taxon>Hominidae</taxon>
        <taxon>Pan</taxon>
    </lineage>
</organism>
<dbReference type="InterPro" id="IPR047288">
    <property type="entry name" value="Tudor_SGF29_rpt1"/>
</dbReference>
<evidence type="ECO:0000259" key="1">
    <source>
        <dbReference type="PROSITE" id="PS51518"/>
    </source>
</evidence>
<dbReference type="Gene3D" id="2.30.30.140">
    <property type="match status" value="1"/>
</dbReference>
<dbReference type="PANTHER" id="PTHR21539:SF0">
    <property type="entry name" value="SAGA-ASSOCIATED FACTOR 29"/>
    <property type="match status" value="1"/>
</dbReference>
<dbReference type="Proteomes" id="UP000236370">
    <property type="component" value="Unassembled WGS sequence"/>
</dbReference>